<protein>
    <submittedName>
        <fullName evidence="1">Bgt-20938</fullName>
    </submittedName>
</protein>
<evidence type="ECO:0000313" key="2">
    <source>
        <dbReference type="Proteomes" id="UP000324639"/>
    </source>
</evidence>
<evidence type="ECO:0000313" key="1">
    <source>
        <dbReference type="EMBL" id="VDB95203.1"/>
    </source>
</evidence>
<accession>A0A9X9MPH7</accession>
<gene>
    <name evidence="1" type="ORF">BGT96224V316_LOCUS8205</name>
</gene>
<keyword evidence="2" id="KW-1185">Reference proteome</keyword>
<dbReference type="EMBL" id="LR026993">
    <property type="protein sequence ID" value="VDB95203.1"/>
    <property type="molecule type" value="Genomic_DNA"/>
</dbReference>
<dbReference type="Proteomes" id="UP000324639">
    <property type="component" value="Chromosome Bgt_-10"/>
</dbReference>
<sequence>MGKYGGTILTGRENFTLCQGNLEVELAATKLKRFLKPEYCIPPQFKNESELKEDYLIRLQEWQYRHAQALKIILQSIDNTNRIAIQSCRTAAAAYETLNSRYVFMKSSRQPKALKQSSMNVQKRLRLQMLYK</sequence>
<reference evidence="1 2" key="1">
    <citation type="submission" date="2018-08" db="EMBL/GenBank/DDBJ databases">
        <authorList>
            <person name="Muller C M."/>
        </authorList>
    </citation>
    <scope>NUCLEOTIDE SEQUENCE [LARGE SCALE GENOMIC DNA]</scope>
</reference>
<name>A0A9X9MPH7_BLUGR</name>
<proteinExistence type="predicted"/>
<dbReference type="AlphaFoldDB" id="A0A9X9MPH7"/>
<organism evidence="1 2">
    <name type="scientific">Blumeria graminis f. sp. tritici</name>
    <dbReference type="NCBI Taxonomy" id="62690"/>
    <lineage>
        <taxon>Eukaryota</taxon>
        <taxon>Fungi</taxon>
        <taxon>Dikarya</taxon>
        <taxon>Ascomycota</taxon>
        <taxon>Pezizomycotina</taxon>
        <taxon>Leotiomycetes</taxon>
        <taxon>Erysiphales</taxon>
        <taxon>Erysiphaceae</taxon>
        <taxon>Blumeria</taxon>
    </lineage>
</organism>